<comment type="caution">
    <text evidence="2">The sequence shown here is derived from an EMBL/GenBank/DDBJ whole genome shotgun (WGS) entry which is preliminary data.</text>
</comment>
<reference evidence="2" key="1">
    <citation type="journal article" date="2022" name="bioRxiv">
        <title>Sequencing and chromosome-scale assembly of the giantPleurodeles waltlgenome.</title>
        <authorList>
            <person name="Brown T."/>
            <person name="Elewa A."/>
            <person name="Iarovenko S."/>
            <person name="Subramanian E."/>
            <person name="Araus A.J."/>
            <person name="Petzold A."/>
            <person name="Susuki M."/>
            <person name="Suzuki K.-i.T."/>
            <person name="Hayashi T."/>
            <person name="Toyoda A."/>
            <person name="Oliveira C."/>
            <person name="Osipova E."/>
            <person name="Leigh N.D."/>
            <person name="Simon A."/>
            <person name="Yun M.H."/>
        </authorList>
    </citation>
    <scope>NUCLEOTIDE SEQUENCE</scope>
    <source>
        <strain evidence="2">20211129_DDA</strain>
        <tissue evidence="2">Liver</tissue>
    </source>
</reference>
<evidence type="ECO:0000313" key="3">
    <source>
        <dbReference type="Proteomes" id="UP001066276"/>
    </source>
</evidence>
<accession>A0AAV7NUG2</accession>
<evidence type="ECO:0000256" key="1">
    <source>
        <dbReference type="SAM" id="MobiDB-lite"/>
    </source>
</evidence>
<organism evidence="2 3">
    <name type="scientific">Pleurodeles waltl</name>
    <name type="common">Iberian ribbed newt</name>
    <dbReference type="NCBI Taxonomy" id="8319"/>
    <lineage>
        <taxon>Eukaryota</taxon>
        <taxon>Metazoa</taxon>
        <taxon>Chordata</taxon>
        <taxon>Craniata</taxon>
        <taxon>Vertebrata</taxon>
        <taxon>Euteleostomi</taxon>
        <taxon>Amphibia</taxon>
        <taxon>Batrachia</taxon>
        <taxon>Caudata</taxon>
        <taxon>Salamandroidea</taxon>
        <taxon>Salamandridae</taxon>
        <taxon>Pleurodelinae</taxon>
        <taxon>Pleurodeles</taxon>
    </lineage>
</organism>
<dbReference type="Proteomes" id="UP001066276">
    <property type="component" value="Chromosome 8"/>
</dbReference>
<dbReference type="AlphaFoldDB" id="A0AAV7NUG2"/>
<name>A0AAV7NUG2_PLEWA</name>
<sequence length="122" mass="12548">MAQFSPGSTHDQESGVQVSESVQTPQEEQRFPAFPAQGADPSAFLNAMFSIFNRAMAPSGAPASAMGLLAFTLGSPAPYKPAPFVPFFPGEGAGSAPMTSPPVPQMMVLSASSESIRAPDGS</sequence>
<proteinExistence type="predicted"/>
<evidence type="ECO:0000313" key="2">
    <source>
        <dbReference type="EMBL" id="KAJ1119738.1"/>
    </source>
</evidence>
<feature type="region of interest" description="Disordered" evidence="1">
    <location>
        <begin position="1"/>
        <end position="37"/>
    </location>
</feature>
<gene>
    <name evidence="2" type="ORF">NDU88_007923</name>
</gene>
<keyword evidence="3" id="KW-1185">Reference proteome</keyword>
<dbReference type="EMBL" id="JANPWB010000012">
    <property type="protein sequence ID" value="KAJ1119738.1"/>
    <property type="molecule type" value="Genomic_DNA"/>
</dbReference>
<protein>
    <submittedName>
        <fullName evidence="2">Uncharacterized protein</fullName>
    </submittedName>
</protein>
<feature type="compositionally biased region" description="Polar residues" evidence="1">
    <location>
        <begin position="1"/>
        <end position="26"/>
    </location>
</feature>